<keyword evidence="3" id="KW-0813">Transport</keyword>
<feature type="transmembrane region" description="Helical" evidence="8">
    <location>
        <begin position="94"/>
        <end position="113"/>
    </location>
</feature>
<dbReference type="EMBL" id="JACHNH010000001">
    <property type="protein sequence ID" value="MBB4765648.1"/>
    <property type="molecule type" value="Genomic_DNA"/>
</dbReference>
<feature type="transmembrane region" description="Helical" evidence="8">
    <location>
        <begin position="119"/>
        <end position="137"/>
    </location>
</feature>
<comment type="similarity">
    <text evidence="2 8">Belongs to the 4-toluene sulfonate uptake permease (TSUP) (TC 2.A.102) family.</text>
</comment>
<dbReference type="AlphaFoldDB" id="A0A7W7I3M8"/>
<feature type="transmembrane region" description="Helical" evidence="8">
    <location>
        <begin position="158"/>
        <end position="186"/>
    </location>
</feature>
<keyword evidence="10" id="KW-1185">Reference proteome</keyword>
<dbReference type="PANTHER" id="PTHR30269">
    <property type="entry name" value="TRANSMEMBRANE PROTEIN YFCA"/>
    <property type="match status" value="1"/>
</dbReference>
<dbReference type="InterPro" id="IPR002781">
    <property type="entry name" value="TM_pro_TauE-like"/>
</dbReference>
<evidence type="ECO:0000313" key="9">
    <source>
        <dbReference type="EMBL" id="MBB4765648.1"/>
    </source>
</evidence>
<keyword evidence="4 8" id="KW-1003">Cell membrane</keyword>
<name>A0A7W7I3M8_9ACTN</name>
<evidence type="ECO:0000256" key="6">
    <source>
        <dbReference type="ARBA" id="ARBA00022989"/>
    </source>
</evidence>
<keyword evidence="6 8" id="KW-1133">Transmembrane helix</keyword>
<dbReference type="GO" id="GO:0005886">
    <property type="term" value="C:plasma membrane"/>
    <property type="evidence" value="ECO:0007669"/>
    <property type="project" value="UniProtKB-SubCell"/>
</dbReference>
<accession>A0A7W7I3M8</accession>
<keyword evidence="7 8" id="KW-0472">Membrane</keyword>
<dbReference type="Pfam" id="PF01925">
    <property type="entry name" value="TauE"/>
    <property type="match status" value="1"/>
</dbReference>
<evidence type="ECO:0000256" key="7">
    <source>
        <dbReference type="ARBA" id="ARBA00023136"/>
    </source>
</evidence>
<reference evidence="9 10" key="1">
    <citation type="submission" date="2020-08" db="EMBL/GenBank/DDBJ databases">
        <title>Sequencing the genomes of 1000 actinobacteria strains.</title>
        <authorList>
            <person name="Klenk H.-P."/>
        </authorList>
    </citation>
    <scope>NUCLEOTIDE SEQUENCE [LARGE SCALE GENOMIC DNA]</scope>
    <source>
        <strain evidence="9 10">DSM 43149</strain>
    </source>
</reference>
<feature type="transmembrane region" description="Helical" evidence="8">
    <location>
        <begin position="20"/>
        <end position="43"/>
    </location>
</feature>
<evidence type="ECO:0000256" key="2">
    <source>
        <dbReference type="ARBA" id="ARBA00009142"/>
    </source>
</evidence>
<keyword evidence="5 8" id="KW-0812">Transmembrane</keyword>
<evidence type="ECO:0000256" key="1">
    <source>
        <dbReference type="ARBA" id="ARBA00004651"/>
    </source>
</evidence>
<evidence type="ECO:0000256" key="3">
    <source>
        <dbReference type="ARBA" id="ARBA00022448"/>
    </source>
</evidence>
<feature type="transmembrane region" description="Helical" evidence="8">
    <location>
        <begin position="49"/>
        <end position="73"/>
    </location>
</feature>
<evidence type="ECO:0000313" key="10">
    <source>
        <dbReference type="Proteomes" id="UP000578112"/>
    </source>
</evidence>
<evidence type="ECO:0000256" key="5">
    <source>
        <dbReference type="ARBA" id="ARBA00022692"/>
    </source>
</evidence>
<comment type="subcellular location">
    <subcellularLocation>
        <location evidence="1 8">Cell membrane</location>
        <topology evidence="1 8">Multi-pass membrane protein</topology>
    </subcellularLocation>
</comment>
<comment type="caution">
    <text evidence="9">The sequence shown here is derived from an EMBL/GenBank/DDBJ whole genome shotgun (WGS) entry which is preliminary data.</text>
</comment>
<protein>
    <recommendedName>
        <fullName evidence="8">Probable membrane transporter protein</fullName>
    </recommendedName>
</protein>
<dbReference type="PANTHER" id="PTHR30269:SF0">
    <property type="entry name" value="MEMBRANE TRANSPORTER PROTEIN YFCA-RELATED"/>
    <property type="match status" value="1"/>
</dbReference>
<organism evidence="9 10">
    <name type="scientific">Actinoplanes digitatis</name>
    <dbReference type="NCBI Taxonomy" id="1868"/>
    <lineage>
        <taxon>Bacteria</taxon>
        <taxon>Bacillati</taxon>
        <taxon>Actinomycetota</taxon>
        <taxon>Actinomycetes</taxon>
        <taxon>Micromonosporales</taxon>
        <taxon>Micromonosporaceae</taxon>
        <taxon>Actinoplanes</taxon>
    </lineage>
</organism>
<sequence>MPGRTGGRRGDLGPRRFFGIMDFAHILLLVAAGLAAGVVNAIAGGGSLITFPSLIAVGLPVVDANVTNSVAVFPGYVSSVAGSRADLAGQGRRLRAVIPASLVGSALGCALLLGTPERAFEVVVPFLVLGAAATLFFQDRLKALVGRSTSEKRGTLQVVVFVGAIYGGYFGAALGVMYVAALALVLDETLNRINALKNVLSACVGLVTVVVFAIFAPVHWSAVLTLAPATIVGGYAGARLARRLPARVLKALIVTFGTAVGLILMWRAFR</sequence>
<proteinExistence type="inferred from homology"/>
<dbReference type="Proteomes" id="UP000578112">
    <property type="component" value="Unassembled WGS sequence"/>
</dbReference>
<feature type="transmembrane region" description="Helical" evidence="8">
    <location>
        <begin position="248"/>
        <end position="269"/>
    </location>
</feature>
<dbReference type="InterPro" id="IPR052017">
    <property type="entry name" value="TSUP"/>
</dbReference>
<evidence type="ECO:0000256" key="8">
    <source>
        <dbReference type="RuleBase" id="RU363041"/>
    </source>
</evidence>
<evidence type="ECO:0000256" key="4">
    <source>
        <dbReference type="ARBA" id="ARBA00022475"/>
    </source>
</evidence>
<feature type="transmembrane region" description="Helical" evidence="8">
    <location>
        <begin position="206"/>
        <end position="236"/>
    </location>
</feature>
<gene>
    <name evidence="9" type="ORF">BJ971_006204</name>
</gene>